<evidence type="ECO:0000313" key="4">
    <source>
        <dbReference type="Proteomes" id="UP001189122"/>
    </source>
</evidence>
<name>A0A7I8J7Z3_SPIIN</name>
<proteinExistence type="predicted"/>
<feature type="domain" description="PMI1/PMIR1-2 C-terminal" evidence="2">
    <location>
        <begin position="1"/>
        <end position="27"/>
    </location>
</feature>
<protein>
    <recommendedName>
        <fullName evidence="2">PMI1/PMIR1-2 C-terminal domain-containing protein</fullName>
    </recommendedName>
</protein>
<accession>A0A7I8J7Z3</accession>
<feature type="region of interest" description="Disordered" evidence="1">
    <location>
        <begin position="129"/>
        <end position="167"/>
    </location>
</feature>
<dbReference type="EMBL" id="CACRZD030000009">
    <property type="protein sequence ID" value="CAA6666194.1"/>
    <property type="molecule type" value="Genomic_DNA"/>
</dbReference>
<dbReference type="InterPro" id="IPR039614">
    <property type="entry name" value="PMI1-like"/>
</dbReference>
<dbReference type="CDD" id="cd00118">
    <property type="entry name" value="LysM"/>
    <property type="match status" value="1"/>
</dbReference>
<dbReference type="EMBL" id="LR743596">
    <property type="protein sequence ID" value="CAA2626897.1"/>
    <property type="molecule type" value="Genomic_DNA"/>
</dbReference>
<feature type="region of interest" description="Disordered" evidence="1">
    <location>
        <begin position="262"/>
        <end position="289"/>
    </location>
</feature>
<dbReference type="InterPro" id="IPR048972">
    <property type="entry name" value="PMI1_PMIR1-2_C"/>
</dbReference>
<evidence type="ECO:0000256" key="1">
    <source>
        <dbReference type="SAM" id="MobiDB-lite"/>
    </source>
</evidence>
<dbReference type="Pfam" id="PF21745">
    <property type="entry name" value="PMI1_PMIR1-2_C"/>
    <property type="match status" value="1"/>
</dbReference>
<dbReference type="Proteomes" id="UP001189122">
    <property type="component" value="Unassembled WGS sequence"/>
</dbReference>
<keyword evidence="4" id="KW-1185">Reference proteome</keyword>
<sequence>MEKLEALSIEGLRIQSGTSDEDVPSSVIYLSPGEISAFEGRGQEVAAGLQLLDLDSGMIDAEDLISDRTSKVLAAHHGNLPELATGRGCLGNNLTVALMVQLRDPSRNHEPVGAPMLALIQVERVASDPVKNGAPGEEPDMEIINSSDNQEKGDEEEDEEDRGAAAPRFKITDVHVAGVKADDPRGRRFWASSLQQQSGSRWLLASGMGRSGKHPLTKLRAAAGTGSSSPATSPLAGGGDTLWSISKRLHPAGGQWRELAALSPPTRNPNIILPRMPSAAMDLLPGPPR</sequence>
<gene>
    <name evidence="3" type="ORF">SI7747_09012583</name>
</gene>
<evidence type="ECO:0000313" key="3">
    <source>
        <dbReference type="EMBL" id="CAA2626897.1"/>
    </source>
</evidence>
<dbReference type="InterPro" id="IPR018392">
    <property type="entry name" value="LysM"/>
</dbReference>
<dbReference type="PANTHER" id="PTHR33414">
    <property type="entry name" value="PROTEIN PLASTID MOVEMENT IMPAIRED 1-RELATED 1"/>
    <property type="match status" value="1"/>
</dbReference>
<reference evidence="3 4" key="1">
    <citation type="submission" date="2019-12" db="EMBL/GenBank/DDBJ databases">
        <authorList>
            <person name="Scholz U."/>
            <person name="Mascher M."/>
            <person name="Fiebig A."/>
        </authorList>
    </citation>
    <scope>NUCLEOTIDE SEQUENCE</scope>
</reference>
<organism evidence="3">
    <name type="scientific">Spirodela intermedia</name>
    <name type="common">Intermediate duckweed</name>
    <dbReference type="NCBI Taxonomy" id="51605"/>
    <lineage>
        <taxon>Eukaryota</taxon>
        <taxon>Viridiplantae</taxon>
        <taxon>Streptophyta</taxon>
        <taxon>Embryophyta</taxon>
        <taxon>Tracheophyta</taxon>
        <taxon>Spermatophyta</taxon>
        <taxon>Magnoliopsida</taxon>
        <taxon>Liliopsida</taxon>
        <taxon>Araceae</taxon>
        <taxon>Lemnoideae</taxon>
        <taxon>Spirodela</taxon>
    </lineage>
</organism>
<dbReference type="AlphaFoldDB" id="A0A7I8J7Z3"/>
<evidence type="ECO:0000259" key="2">
    <source>
        <dbReference type="Pfam" id="PF21745"/>
    </source>
</evidence>
<dbReference type="PANTHER" id="PTHR33414:SF1">
    <property type="entry name" value="PROTEIN PLASTID MOVEMENT IMPAIRED 1-RELATED 1"/>
    <property type="match status" value="1"/>
</dbReference>